<dbReference type="CDD" id="cd08966">
    <property type="entry name" value="EcFpg-like_N"/>
    <property type="match status" value="1"/>
</dbReference>
<dbReference type="EC" id="4.2.99.18" evidence="15"/>
<dbReference type="SUPFAM" id="SSF57716">
    <property type="entry name" value="Glucocorticoid receptor-like (DNA-binding domain)"/>
    <property type="match status" value="1"/>
</dbReference>
<evidence type="ECO:0000259" key="17">
    <source>
        <dbReference type="PROSITE" id="PS51068"/>
    </source>
</evidence>
<keyword evidence="6 15" id="KW-0863">Zinc-finger</keyword>
<evidence type="ECO:0000256" key="4">
    <source>
        <dbReference type="ARBA" id="ARBA00022723"/>
    </source>
</evidence>
<evidence type="ECO:0000256" key="12">
    <source>
        <dbReference type="ARBA" id="ARBA00023268"/>
    </source>
</evidence>
<dbReference type="InterPro" id="IPR015887">
    <property type="entry name" value="DNA_glyclase_Znf_dom_DNA_BS"/>
</dbReference>
<dbReference type="InterPro" id="IPR012319">
    <property type="entry name" value="FPG_cat"/>
</dbReference>
<keyword evidence="5 15" id="KW-0227">DNA damage</keyword>
<keyword evidence="11 15" id="KW-0456">Lyase</keyword>
<dbReference type="InterPro" id="IPR010663">
    <property type="entry name" value="Znf_FPG/IleRS"/>
</dbReference>
<sequence length="274" mass="31969">MPELPEVQTVVDTLQGFILNKEITDVKIKQERLIAQSKPEDFKEILIGSKIEEVRRRGKYIIIELDNRYYLVTHLRMTGRFVYTKQDEEHDKYDYIFFKFRGADELRLGSKRQFTRVYLVKDLEDAGSLTKLGPEPLSDEFTLELFKEMLSTRRGRIKPLLLNQKFLAGLGNIYVDEAIYISQIHPLRTADTLSLEEIERLYKAIKQVLREGIKHRGTTKWDYVDASGQAGEYQNYLRAYGREGEECNRCGSELDRIKVGGRSSYFCPSCQQEE</sequence>
<dbReference type="eggNOG" id="COG0266">
    <property type="taxonomic scope" value="Bacteria"/>
</dbReference>
<dbReference type="PROSITE" id="PS01242">
    <property type="entry name" value="ZF_FPG_1"/>
    <property type="match status" value="1"/>
</dbReference>
<dbReference type="GO" id="GO:0140078">
    <property type="term" value="F:class I DNA-(apurinic or apyrimidinic site) endonuclease activity"/>
    <property type="evidence" value="ECO:0007669"/>
    <property type="project" value="UniProtKB-EC"/>
</dbReference>
<dbReference type="GO" id="GO:0034039">
    <property type="term" value="F:8-oxo-7,8-dihydroguanine DNA N-glycosylase activity"/>
    <property type="evidence" value="ECO:0007669"/>
    <property type="project" value="TreeGrafter"/>
</dbReference>
<evidence type="ECO:0000256" key="8">
    <source>
        <dbReference type="ARBA" id="ARBA00022833"/>
    </source>
</evidence>
<feature type="binding site" evidence="15">
    <location>
        <position position="112"/>
    </location>
    <ligand>
        <name>DNA</name>
        <dbReference type="ChEBI" id="CHEBI:16991"/>
    </ligand>
</feature>
<dbReference type="Pfam" id="PF06827">
    <property type="entry name" value="zf-FPG_IleRS"/>
    <property type="match status" value="1"/>
</dbReference>
<proteinExistence type="inferred from homology"/>
<dbReference type="SUPFAM" id="SSF46946">
    <property type="entry name" value="S13-like H2TH domain"/>
    <property type="match status" value="1"/>
</dbReference>
<evidence type="ECO:0000256" key="11">
    <source>
        <dbReference type="ARBA" id="ARBA00023239"/>
    </source>
</evidence>
<dbReference type="EMBL" id="CP003359">
    <property type="protein sequence ID" value="AGB40424.1"/>
    <property type="molecule type" value="Genomic_DNA"/>
</dbReference>
<evidence type="ECO:0000259" key="16">
    <source>
        <dbReference type="PROSITE" id="PS51066"/>
    </source>
</evidence>
<keyword evidence="10 15" id="KW-0234">DNA repair</keyword>
<dbReference type="STRING" id="748449.Halha_0431"/>
<evidence type="ECO:0000256" key="5">
    <source>
        <dbReference type="ARBA" id="ARBA00022763"/>
    </source>
</evidence>
<evidence type="ECO:0000313" key="18">
    <source>
        <dbReference type="EMBL" id="AGB40424.1"/>
    </source>
</evidence>
<dbReference type="InterPro" id="IPR010979">
    <property type="entry name" value="Ribosomal_uS13-like_H2TH"/>
</dbReference>
<feature type="active site" description="Proton donor; for beta-elimination activity" evidence="15">
    <location>
        <position position="59"/>
    </location>
</feature>
<accession>L0K7U6</accession>
<dbReference type="HAMAP" id="MF_00103">
    <property type="entry name" value="Fapy_DNA_glycosyl"/>
    <property type="match status" value="1"/>
</dbReference>
<evidence type="ECO:0000256" key="7">
    <source>
        <dbReference type="ARBA" id="ARBA00022801"/>
    </source>
</evidence>
<dbReference type="Gene3D" id="1.10.8.50">
    <property type="match status" value="1"/>
</dbReference>
<evidence type="ECO:0000256" key="13">
    <source>
        <dbReference type="ARBA" id="ARBA00023295"/>
    </source>
</evidence>
<feature type="domain" description="Formamidopyrimidine-DNA glycosylase catalytic" evidence="17">
    <location>
        <begin position="2"/>
        <end position="115"/>
    </location>
</feature>
<dbReference type="PROSITE" id="PS51068">
    <property type="entry name" value="FPG_CAT"/>
    <property type="match status" value="1"/>
</dbReference>
<dbReference type="NCBIfam" id="TIGR00577">
    <property type="entry name" value="fpg"/>
    <property type="match status" value="1"/>
</dbReference>
<protein>
    <recommendedName>
        <fullName evidence="15">Formamidopyrimidine-DNA glycosylase</fullName>
        <shortName evidence="15">Fapy-DNA glycosylase</shortName>
        <ecNumber evidence="15">3.2.2.23</ecNumber>
    </recommendedName>
    <alternativeName>
        <fullName evidence="15">DNA-(apurinic or apyrimidinic site) lyase MutM</fullName>
        <shortName evidence="15">AP lyase MutM</shortName>
        <ecNumber evidence="15">4.2.99.18</ecNumber>
    </alternativeName>
</protein>
<dbReference type="Pfam" id="PF01149">
    <property type="entry name" value="Fapy_DNA_glyco"/>
    <property type="match status" value="1"/>
</dbReference>
<keyword evidence="13 15" id="KW-0326">Glycosidase</keyword>
<keyword evidence="8 15" id="KW-0862">Zinc</keyword>
<dbReference type="RefSeq" id="WP_015326150.1">
    <property type="nucleotide sequence ID" value="NC_019978.1"/>
</dbReference>
<keyword evidence="4 15" id="KW-0479">Metal-binding</keyword>
<reference evidence="19" key="1">
    <citation type="submission" date="2012-02" db="EMBL/GenBank/DDBJ databases">
        <title>The complete genome of Halobacteroides halobius DSM 5150.</title>
        <authorList>
            <person name="Lucas S."/>
            <person name="Copeland A."/>
            <person name="Lapidus A."/>
            <person name="Glavina del Rio T."/>
            <person name="Dalin E."/>
            <person name="Tice H."/>
            <person name="Bruce D."/>
            <person name="Goodwin L."/>
            <person name="Pitluck S."/>
            <person name="Peters L."/>
            <person name="Mikhailova N."/>
            <person name="Gu W."/>
            <person name="Kyrpides N."/>
            <person name="Mavromatis K."/>
            <person name="Ivanova N."/>
            <person name="Brettin T."/>
            <person name="Detter J.C."/>
            <person name="Han C."/>
            <person name="Larimer F."/>
            <person name="Land M."/>
            <person name="Hauser L."/>
            <person name="Markowitz V."/>
            <person name="Cheng J.-F."/>
            <person name="Hugenholtz P."/>
            <person name="Woyke T."/>
            <person name="Wu D."/>
            <person name="Tindall B."/>
            <person name="Pomrenke H."/>
            <person name="Brambilla E."/>
            <person name="Klenk H.-P."/>
            <person name="Eisen J.A."/>
        </authorList>
    </citation>
    <scope>NUCLEOTIDE SEQUENCE [LARGE SCALE GENOMIC DNA]</scope>
    <source>
        <strain evidence="19">ATCC 35273 / DSM 5150 / MD-1</strain>
    </source>
</reference>
<dbReference type="AlphaFoldDB" id="L0K7U6"/>
<evidence type="ECO:0000256" key="2">
    <source>
        <dbReference type="ARBA" id="ARBA00009409"/>
    </source>
</evidence>
<dbReference type="OrthoDB" id="9800855at2"/>
<dbReference type="KEGG" id="hhl:Halha_0431"/>
<keyword evidence="19" id="KW-1185">Reference proteome</keyword>
<keyword evidence="9 15" id="KW-0238">DNA-binding</keyword>
<gene>
    <name evidence="15" type="primary">mutM</name>
    <name evidence="15" type="synonym">fpg</name>
    <name evidence="18" type="ordered locus">Halha_0431</name>
</gene>
<dbReference type="PROSITE" id="PS51066">
    <property type="entry name" value="ZF_FPG_2"/>
    <property type="match status" value="1"/>
</dbReference>
<dbReference type="PATRIC" id="fig|748449.3.peg.402"/>
<dbReference type="InterPro" id="IPR020629">
    <property type="entry name" value="FPG_Glyclase"/>
</dbReference>
<evidence type="ECO:0000256" key="6">
    <source>
        <dbReference type="ARBA" id="ARBA00022771"/>
    </source>
</evidence>
<feature type="domain" description="FPG-type" evidence="16">
    <location>
        <begin position="238"/>
        <end position="272"/>
    </location>
</feature>
<evidence type="ECO:0000256" key="1">
    <source>
        <dbReference type="ARBA" id="ARBA00001668"/>
    </source>
</evidence>
<dbReference type="HOGENOM" id="CLU_038423_1_2_9"/>
<comment type="caution">
    <text evidence="15">Lacks conserved residue(s) required for the propagation of feature annotation.</text>
</comment>
<dbReference type="FunFam" id="1.10.8.50:FF:000003">
    <property type="entry name" value="Formamidopyrimidine-DNA glycosylase"/>
    <property type="match status" value="1"/>
</dbReference>
<dbReference type="InterPro" id="IPR035937">
    <property type="entry name" value="FPG_N"/>
</dbReference>
<feature type="active site" description="Proton donor; for delta-elimination activity" evidence="15">
    <location>
        <position position="262"/>
    </location>
</feature>
<evidence type="ECO:0000256" key="14">
    <source>
        <dbReference type="ARBA" id="ARBA00044632"/>
    </source>
</evidence>
<feature type="binding site" evidence="15">
    <location>
        <position position="153"/>
    </location>
    <ligand>
        <name>DNA</name>
        <dbReference type="ChEBI" id="CHEBI:16991"/>
    </ligand>
</feature>
<evidence type="ECO:0000313" key="19">
    <source>
        <dbReference type="Proteomes" id="UP000010880"/>
    </source>
</evidence>
<dbReference type="Proteomes" id="UP000010880">
    <property type="component" value="Chromosome"/>
</dbReference>
<organism evidence="18 19">
    <name type="scientific">Halobacteroides halobius (strain ATCC 35273 / DSM 5150 / MD-1)</name>
    <dbReference type="NCBI Taxonomy" id="748449"/>
    <lineage>
        <taxon>Bacteria</taxon>
        <taxon>Bacillati</taxon>
        <taxon>Bacillota</taxon>
        <taxon>Clostridia</taxon>
        <taxon>Halanaerobiales</taxon>
        <taxon>Halobacteroidaceae</taxon>
        <taxon>Halobacteroides</taxon>
    </lineage>
</organism>
<dbReference type="EC" id="3.2.2.23" evidence="15"/>
<comment type="catalytic activity">
    <reaction evidence="14 15">
        <text>2'-deoxyribonucleotide-(2'-deoxyribose 5'-phosphate)-2'-deoxyribonucleotide-DNA = a 3'-end 2'-deoxyribonucleotide-(2,3-dehydro-2,3-deoxyribose 5'-phosphate)-DNA + a 5'-end 5'-phospho-2'-deoxyribonucleoside-DNA + H(+)</text>
        <dbReference type="Rhea" id="RHEA:66592"/>
        <dbReference type="Rhea" id="RHEA-COMP:13180"/>
        <dbReference type="Rhea" id="RHEA-COMP:16897"/>
        <dbReference type="Rhea" id="RHEA-COMP:17067"/>
        <dbReference type="ChEBI" id="CHEBI:15378"/>
        <dbReference type="ChEBI" id="CHEBI:136412"/>
        <dbReference type="ChEBI" id="CHEBI:157695"/>
        <dbReference type="ChEBI" id="CHEBI:167181"/>
        <dbReference type="EC" id="4.2.99.18"/>
    </reaction>
</comment>
<dbReference type="GO" id="GO:0003690">
    <property type="term" value="F:double-stranded DNA binding"/>
    <property type="evidence" value="ECO:0007669"/>
    <property type="project" value="UniProtKB-ARBA"/>
</dbReference>
<evidence type="ECO:0000256" key="3">
    <source>
        <dbReference type="ARBA" id="ARBA00011245"/>
    </source>
</evidence>
<dbReference type="SMART" id="SM01232">
    <property type="entry name" value="H2TH"/>
    <property type="match status" value="1"/>
</dbReference>
<comment type="catalytic activity">
    <reaction evidence="1 15">
        <text>Hydrolysis of DNA containing ring-opened 7-methylguanine residues, releasing 2,6-diamino-4-hydroxy-5-(N-methyl)formamidopyrimidine.</text>
        <dbReference type="EC" id="3.2.2.23"/>
    </reaction>
</comment>
<comment type="function">
    <text evidence="15">Involved in base excision repair of DNA damaged by oxidation or by mutagenic agents. Acts as DNA glycosylase that recognizes and removes damaged bases. Has a preference for oxidized purines, such as 7,8-dihydro-8-oxoguanine (8-oxoG). Has AP (apurinic/apyrimidinic) lyase activity and introduces nicks in the DNA strand. Cleaves the DNA backbone by beta-delta elimination to generate a single-strand break at the site of the removed base with both 3'- and 5'-phosphates.</text>
</comment>
<feature type="active site" description="Proton donor" evidence="15">
    <location>
        <position position="3"/>
    </location>
</feature>
<dbReference type="GO" id="GO:0003684">
    <property type="term" value="F:damaged DNA binding"/>
    <property type="evidence" value="ECO:0007669"/>
    <property type="project" value="InterPro"/>
</dbReference>
<dbReference type="PANTHER" id="PTHR22993">
    <property type="entry name" value="FORMAMIDOPYRIMIDINE-DNA GLYCOSYLASE"/>
    <property type="match status" value="1"/>
</dbReference>
<dbReference type="GO" id="GO:0008270">
    <property type="term" value="F:zinc ion binding"/>
    <property type="evidence" value="ECO:0007669"/>
    <property type="project" value="UniProtKB-UniRule"/>
</dbReference>
<feature type="active site" description="Schiff-base intermediate with DNA" evidence="15">
    <location>
        <position position="2"/>
    </location>
</feature>
<dbReference type="InterPro" id="IPR015886">
    <property type="entry name" value="H2TH_FPG"/>
</dbReference>
<evidence type="ECO:0000256" key="15">
    <source>
        <dbReference type="HAMAP-Rule" id="MF_00103"/>
    </source>
</evidence>
<evidence type="ECO:0000256" key="10">
    <source>
        <dbReference type="ARBA" id="ARBA00023204"/>
    </source>
</evidence>
<dbReference type="NCBIfam" id="NF002211">
    <property type="entry name" value="PRK01103.1"/>
    <property type="match status" value="1"/>
</dbReference>
<keyword evidence="7 15" id="KW-0378">Hydrolase</keyword>
<dbReference type="SUPFAM" id="SSF81624">
    <property type="entry name" value="N-terminal domain of MutM-like DNA repair proteins"/>
    <property type="match status" value="1"/>
</dbReference>
<dbReference type="Pfam" id="PF06831">
    <property type="entry name" value="H2TH"/>
    <property type="match status" value="1"/>
</dbReference>
<dbReference type="PANTHER" id="PTHR22993:SF9">
    <property type="entry name" value="FORMAMIDOPYRIMIDINE-DNA GLYCOSYLASE"/>
    <property type="match status" value="1"/>
</dbReference>
<comment type="similarity">
    <text evidence="2 15">Belongs to the FPG family.</text>
</comment>
<dbReference type="GO" id="GO:0006284">
    <property type="term" value="P:base-excision repair"/>
    <property type="evidence" value="ECO:0007669"/>
    <property type="project" value="InterPro"/>
</dbReference>
<name>L0K7U6_HALHC</name>
<dbReference type="InterPro" id="IPR000214">
    <property type="entry name" value="Znf_DNA_glyclase/AP_lyase"/>
</dbReference>
<dbReference type="SMART" id="SM00898">
    <property type="entry name" value="Fapy_DNA_glyco"/>
    <property type="match status" value="1"/>
</dbReference>
<dbReference type="Gene3D" id="3.20.190.10">
    <property type="entry name" value="MutM-like, N-terminal"/>
    <property type="match status" value="1"/>
</dbReference>
<evidence type="ECO:0000256" key="9">
    <source>
        <dbReference type="ARBA" id="ARBA00023125"/>
    </source>
</evidence>
<comment type="subunit">
    <text evidence="3 15">Monomer.</text>
</comment>
<keyword evidence="12 15" id="KW-0511">Multifunctional enzyme</keyword>
<comment type="cofactor">
    <cofactor evidence="15">
        <name>Zn(2+)</name>
        <dbReference type="ChEBI" id="CHEBI:29105"/>
    </cofactor>
    <text evidence="15">Binds 1 zinc ion per subunit.</text>
</comment>